<dbReference type="Proteomes" id="UP001595891">
    <property type="component" value="Unassembled WGS sequence"/>
</dbReference>
<keyword evidence="2" id="KW-1185">Reference proteome</keyword>
<proteinExistence type="predicted"/>
<gene>
    <name evidence="1" type="ORF">ACFO8L_24805</name>
</gene>
<evidence type="ECO:0000313" key="1">
    <source>
        <dbReference type="EMBL" id="MFC4589334.1"/>
    </source>
</evidence>
<name>A0ABV9EMV4_9ACTN</name>
<comment type="caution">
    <text evidence="1">The sequence shown here is derived from an EMBL/GenBank/DDBJ whole genome shotgun (WGS) entry which is preliminary data.</text>
</comment>
<dbReference type="RefSeq" id="WP_262849448.1">
    <property type="nucleotide sequence ID" value="NZ_JANZYP010000086.1"/>
</dbReference>
<sequence>MALSGDAVEQSTATYYDALLGGLNDALRVHGVRGRVVRVVRVRLRFEECCPPGYAPPVLEVRGADRRLRATVGIVQGASEAAYLVRLVGEALHYLFPVNEGAEALTLLVGKAQDWQMVP</sequence>
<dbReference type="EMBL" id="JBHSFN010000016">
    <property type="protein sequence ID" value="MFC4589334.1"/>
    <property type="molecule type" value="Genomic_DNA"/>
</dbReference>
<evidence type="ECO:0000313" key="2">
    <source>
        <dbReference type="Proteomes" id="UP001595891"/>
    </source>
</evidence>
<organism evidence="1 2">
    <name type="scientific">Sphaerisporangium corydalis</name>
    <dbReference type="NCBI Taxonomy" id="1441875"/>
    <lineage>
        <taxon>Bacteria</taxon>
        <taxon>Bacillati</taxon>
        <taxon>Actinomycetota</taxon>
        <taxon>Actinomycetes</taxon>
        <taxon>Streptosporangiales</taxon>
        <taxon>Streptosporangiaceae</taxon>
        <taxon>Sphaerisporangium</taxon>
    </lineage>
</organism>
<accession>A0ABV9EMV4</accession>
<reference evidence="2" key="1">
    <citation type="journal article" date="2019" name="Int. J. Syst. Evol. Microbiol.">
        <title>The Global Catalogue of Microorganisms (GCM) 10K type strain sequencing project: providing services to taxonomists for standard genome sequencing and annotation.</title>
        <authorList>
            <consortium name="The Broad Institute Genomics Platform"/>
            <consortium name="The Broad Institute Genome Sequencing Center for Infectious Disease"/>
            <person name="Wu L."/>
            <person name="Ma J."/>
        </authorList>
    </citation>
    <scope>NUCLEOTIDE SEQUENCE [LARGE SCALE GENOMIC DNA]</scope>
    <source>
        <strain evidence="2">CCUG 49560</strain>
    </source>
</reference>
<protein>
    <submittedName>
        <fullName evidence="1">Uncharacterized protein</fullName>
    </submittedName>
</protein>